<dbReference type="Proteomes" id="UP000001227">
    <property type="component" value="Chromosome"/>
</dbReference>
<gene>
    <name evidence="2" type="ordered locus">Aasi_0258</name>
</gene>
<dbReference type="KEGG" id="aas:Aasi_0258"/>
<organism evidence="2 3">
    <name type="scientific">Amoebophilus asiaticus (strain 5a2)</name>
    <dbReference type="NCBI Taxonomy" id="452471"/>
    <lineage>
        <taxon>Bacteria</taxon>
        <taxon>Pseudomonadati</taxon>
        <taxon>Bacteroidota</taxon>
        <taxon>Cytophagia</taxon>
        <taxon>Cytophagales</taxon>
        <taxon>Amoebophilaceae</taxon>
        <taxon>Candidatus Amoebophilus</taxon>
    </lineage>
</organism>
<dbReference type="AlphaFoldDB" id="B3ER49"/>
<dbReference type="STRING" id="452471.Aasi_0258"/>
<feature type="chain" id="PRO_5002788025" description="Porin domain-containing protein" evidence="1">
    <location>
        <begin position="28"/>
        <end position="400"/>
    </location>
</feature>
<accession>B3ER49</accession>
<dbReference type="SUPFAM" id="SSF56925">
    <property type="entry name" value="OMPA-like"/>
    <property type="match status" value="1"/>
</dbReference>
<sequence>MENRNKYLWILALVSLTFGSATFNSYAQVNAEKVKKEEPIRIYGHANIEASHNIQQKYSEEYSSFTPSLIPMTSNQKKLSNALMYDASLKIGFETKFYIEERFSKGIAEFVASKNDSLSIHRLYFETENFSLGLKENNFCNIATFGPVKVIQASWKNKYKNNFTFAIGIEENKTVTLYPEKANKYKGMTKDQLEAKPFQSRRNFPAASTNLQYDFSDNFGSIALSGIVRPMSFYDSGSKDHKTPLLLGWGANLGTKLKLRPKVNILTANILFGQGIGSYVHDLKEMGKVEEADAYIKKGTDNEVKTIMVGGAHASFEHRWSPALHFNICAGANYTFNQDKNDREDGKDAYKLGVYAGAHAKYWITKRAAVGAEYTWGGRKNLDDNFKNAHHIKAVATFKF</sequence>
<evidence type="ECO:0000313" key="2">
    <source>
        <dbReference type="EMBL" id="ACE05701.1"/>
    </source>
</evidence>
<name>B3ER49_AMOA5</name>
<feature type="signal peptide" evidence="1">
    <location>
        <begin position="1"/>
        <end position="27"/>
    </location>
</feature>
<dbReference type="HOGENOM" id="CLU_688195_0_0_10"/>
<reference evidence="2 3" key="1">
    <citation type="journal article" date="2010" name="J. Bacteriol.">
        <title>The genome of the amoeba symbiont 'Candidatus Amoebophilus asiaticus' reveals common mechanisms for host cell interaction among amoeba-associated bacteria.</title>
        <authorList>
            <person name="Schmitz-Esser S."/>
            <person name="Tischler P."/>
            <person name="Arnold R."/>
            <person name="Montanaro J."/>
            <person name="Wagner M."/>
            <person name="Rattei T."/>
            <person name="Horn M."/>
        </authorList>
    </citation>
    <scope>NUCLEOTIDE SEQUENCE [LARGE SCALE GENOMIC DNA]</scope>
    <source>
        <strain evidence="2 3">5a2</strain>
    </source>
</reference>
<dbReference type="RefSeq" id="WP_012472460.1">
    <property type="nucleotide sequence ID" value="NC_010830.1"/>
</dbReference>
<dbReference type="EMBL" id="CP001102">
    <property type="protein sequence ID" value="ACE05701.1"/>
    <property type="molecule type" value="Genomic_DNA"/>
</dbReference>
<dbReference type="OrthoDB" id="979963at2"/>
<evidence type="ECO:0008006" key="4">
    <source>
        <dbReference type="Google" id="ProtNLM"/>
    </source>
</evidence>
<protein>
    <recommendedName>
        <fullName evidence="4">Porin domain-containing protein</fullName>
    </recommendedName>
</protein>
<dbReference type="InterPro" id="IPR011250">
    <property type="entry name" value="OMP/PagP_B-barrel"/>
</dbReference>
<keyword evidence="1" id="KW-0732">Signal</keyword>
<evidence type="ECO:0000313" key="3">
    <source>
        <dbReference type="Proteomes" id="UP000001227"/>
    </source>
</evidence>
<proteinExistence type="predicted"/>
<evidence type="ECO:0000256" key="1">
    <source>
        <dbReference type="SAM" id="SignalP"/>
    </source>
</evidence>
<keyword evidence="3" id="KW-1185">Reference proteome</keyword>